<evidence type="ECO:0000256" key="4">
    <source>
        <dbReference type="ARBA" id="ARBA00023002"/>
    </source>
</evidence>
<reference evidence="6" key="1">
    <citation type="journal article" date="2020" name="Stud. Mycol.">
        <title>101 Dothideomycetes genomes: a test case for predicting lifestyles and emergence of pathogens.</title>
        <authorList>
            <person name="Haridas S."/>
            <person name="Albert R."/>
            <person name="Binder M."/>
            <person name="Bloem J."/>
            <person name="Labutti K."/>
            <person name="Salamov A."/>
            <person name="Andreopoulos B."/>
            <person name="Baker S."/>
            <person name="Barry K."/>
            <person name="Bills G."/>
            <person name="Bluhm B."/>
            <person name="Cannon C."/>
            <person name="Castanera R."/>
            <person name="Culley D."/>
            <person name="Daum C."/>
            <person name="Ezra D."/>
            <person name="Gonzalez J."/>
            <person name="Henrissat B."/>
            <person name="Kuo A."/>
            <person name="Liang C."/>
            <person name="Lipzen A."/>
            <person name="Lutzoni F."/>
            <person name="Magnuson J."/>
            <person name="Mondo S."/>
            <person name="Nolan M."/>
            <person name="Ohm R."/>
            <person name="Pangilinan J."/>
            <person name="Park H.-J."/>
            <person name="Ramirez L."/>
            <person name="Alfaro M."/>
            <person name="Sun H."/>
            <person name="Tritt A."/>
            <person name="Yoshinaga Y."/>
            <person name="Zwiers L.-H."/>
            <person name="Turgeon B."/>
            <person name="Goodwin S."/>
            <person name="Spatafora J."/>
            <person name="Crous P."/>
            <person name="Grigoriev I."/>
        </authorList>
    </citation>
    <scope>NUCLEOTIDE SEQUENCE</scope>
    <source>
        <strain evidence="6">CBS 122367</strain>
    </source>
</reference>
<proteinExistence type="inferred from homology"/>
<accession>A0A6G1IM81</accession>
<name>A0A6G1IM81_9PLEO</name>
<evidence type="ECO:0000259" key="5">
    <source>
        <dbReference type="Pfam" id="PF00724"/>
    </source>
</evidence>
<evidence type="ECO:0000313" key="6">
    <source>
        <dbReference type="EMBL" id="KAF2679347.1"/>
    </source>
</evidence>
<feature type="domain" description="NADH:flavin oxidoreductase/NADH oxidase N-terminal" evidence="5">
    <location>
        <begin position="18"/>
        <end position="359"/>
    </location>
</feature>
<evidence type="ECO:0000256" key="3">
    <source>
        <dbReference type="ARBA" id="ARBA00022643"/>
    </source>
</evidence>
<dbReference type="Pfam" id="PF00724">
    <property type="entry name" value="Oxidored_FMN"/>
    <property type="match status" value="1"/>
</dbReference>
<dbReference type="Proteomes" id="UP000799291">
    <property type="component" value="Unassembled WGS sequence"/>
</dbReference>
<organism evidence="6 7">
    <name type="scientific">Lentithecium fluviatile CBS 122367</name>
    <dbReference type="NCBI Taxonomy" id="1168545"/>
    <lineage>
        <taxon>Eukaryota</taxon>
        <taxon>Fungi</taxon>
        <taxon>Dikarya</taxon>
        <taxon>Ascomycota</taxon>
        <taxon>Pezizomycotina</taxon>
        <taxon>Dothideomycetes</taxon>
        <taxon>Pleosporomycetidae</taxon>
        <taxon>Pleosporales</taxon>
        <taxon>Massarineae</taxon>
        <taxon>Lentitheciaceae</taxon>
        <taxon>Lentithecium</taxon>
    </lineage>
</organism>
<dbReference type="AlphaFoldDB" id="A0A6G1IM81"/>
<dbReference type="GO" id="GO:0016491">
    <property type="term" value="F:oxidoreductase activity"/>
    <property type="evidence" value="ECO:0007669"/>
    <property type="project" value="UniProtKB-KW"/>
</dbReference>
<evidence type="ECO:0000313" key="7">
    <source>
        <dbReference type="Proteomes" id="UP000799291"/>
    </source>
</evidence>
<evidence type="ECO:0000256" key="2">
    <source>
        <dbReference type="ARBA" id="ARBA00022630"/>
    </source>
</evidence>
<protein>
    <submittedName>
        <fullName evidence="6">Putative FMN binding oxidoreductase</fullName>
    </submittedName>
</protein>
<sequence length="423" mass="45173">MSPKLGDPLTMPCGLIFPNRLIKAAMSEGMADKKNNPDAKYVSLYSTWSKGGWGGILTGEVEISPVYTGGPSHVTIPPTPTPTTKSAWSTWALASQAHNTPTLPQLVHPGRQSPAASGTRSFFAKSIAPSAVGMHLGPGVLDWVLSKVLFGTPREMTVSEIDEVVQQFAAAAKLAWESGFKGVQIHAAHGFLLTQFLSGRSNKRMDKYGGSPANRARIVVEVIRAVRSVVPEGFCVGIKVNSADVGGRESLEESLEQIGLIAAEAVDFIEISGGSMENLRMAAGDRADEEAPVKASTSTLHREAFFLSYARAVRERYPDVVLMLTGGFRSRQGMQEALDCGACDLVGVGRPAVIWPRLAGEVLLNEAVSEEEAKVRLGIVRPKGLAAWVPVKLVGAGVDVMYYVKQILRLGVGKKTVAPPEQG</sequence>
<comment type="similarity">
    <text evidence="1">Belongs to the NADH:flavin oxidoreductase/NADH oxidase family.</text>
</comment>
<dbReference type="PANTHER" id="PTHR43656">
    <property type="entry name" value="BINDING OXIDOREDUCTASE, PUTATIVE (AFU_ORTHOLOGUE AFUA_2G08260)-RELATED"/>
    <property type="match status" value="1"/>
</dbReference>
<dbReference type="GO" id="GO:0010181">
    <property type="term" value="F:FMN binding"/>
    <property type="evidence" value="ECO:0007669"/>
    <property type="project" value="InterPro"/>
</dbReference>
<dbReference type="InterPro" id="IPR013785">
    <property type="entry name" value="Aldolase_TIM"/>
</dbReference>
<keyword evidence="3" id="KW-0288">FMN</keyword>
<keyword evidence="4" id="KW-0560">Oxidoreductase</keyword>
<dbReference type="OrthoDB" id="1663137at2759"/>
<dbReference type="Gene3D" id="3.20.20.70">
    <property type="entry name" value="Aldolase class I"/>
    <property type="match status" value="1"/>
</dbReference>
<dbReference type="PANTHER" id="PTHR43656:SF2">
    <property type="entry name" value="BINDING OXIDOREDUCTASE, PUTATIVE (AFU_ORTHOLOGUE AFUA_2G08260)-RELATED"/>
    <property type="match status" value="1"/>
</dbReference>
<evidence type="ECO:0000256" key="1">
    <source>
        <dbReference type="ARBA" id="ARBA00005979"/>
    </source>
</evidence>
<gene>
    <name evidence="6" type="ORF">K458DRAFT_445884</name>
</gene>
<dbReference type="InterPro" id="IPR051799">
    <property type="entry name" value="NADH_flavin_oxidoreductase"/>
</dbReference>
<dbReference type="EMBL" id="MU005604">
    <property type="protein sequence ID" value="KAF2679347.1"/>
    <property type="molecule type" value="Genomic_DNA"/>
</dbReference>
<keyword evidence="7" id="KW-1185">Reference proteome</keyword>
<dbReference type="InterPro" id="IPR001155">
    <property type="entry name" value="OxRdtase_FMN_N"/>
</dbReference>
<keyword evidence="2" id="KW-0285">Flavoprotein</keyword>
<dbReference type="SUPFAM" id="SSF51395">
    <property type="entry name" value="FMN-linked oxidoreductases"/>
    <property type="match status" value="1"/>
</dbReference>